<dbReference type="EMBL" id="JAQOWY010000874">
    <property type="protein sequence ID" value="KAK1838235.1"/>
    <property type="molecule type" value="Genomic_DNA"/>
</dbReference>
<reference evidence="2" key="1">
    <citation type="submission" date="2023-01" db="EMBL/GenBank/DDBJ databases">
        <title>Colletotrichum chrysophilum M932 genome sequence.</title>
        <authorList>
            <person name="Baroncelli R."/>
        </authorList>
    </citation>
    <scope>NUCLEOTIDE SEQUENCE</scope>
    <source>
        <strain evidence="2">M932</strain>
    </source>
</reference>
<name>A0AAD8ZZ63_9PEZI</name>
<gene>
    <name evidence="2" type="ORF">CCHR01_19142</name>
</gene>
<comment type="caution">
    <text evidence="2">The sequence shown here is derived from an EMBL/GenBank/DDBJ whole genome shotgun (WGS) entry which is preliminary data.</text>
</comment>
<sequence length="123" mass="13688">MPCGARHIMTRAPSFPTLPPVADPNMPGRSRVFRLFTNLQSLSLFLLQLLIKTDKEEEGKPVRDATVRREQDPPACILPPLRFRPFGLQASAESFMGHTAIDLDRPSPNMYETRGGSNGGQVR</sequence>
<evidence type="ECO:0000256" key="1">
    <source>
        <dbReference type="SAM" id="MobiDB-lite"/>
    </source>
</evidence>
<evidence type="ECO:0000313" key="3">
    <source>
        <dbReference type="Proteomes" id="UP001243330"/>
    </source>
</evidence>
<evidence type="ECO:0000313" key="2">
    <source>
        <dbReference type="EMBL" id="KAK1838235.1"/>
    </source>
</evidence>
<organism evidence="2 3">
    <name type="scientific">Colletotrichum chrysophilum</name>
    <dbReference type="NCBI Taxonomy" id="1836956"/>
    <lineage>
        <taxon>Eukaryota</taxon>
        <taxon>Fungi</taxon>
        <taxon>Dikarya</taxon>
        <taxon>Ascomycota</taxon>
        <taxon>Pezizomycotina</taxon>
        <taxon>Sordariomycetes</taxon>
        <taxon>Hypocreomycetidae</taxon>
        <taxon>Glomerellales</taxon>
        <taxon>Glomerellaceae</taxon>
        <taxon>Colletotrichum</taxon>
        <taxon>Colletotrichum gloeosporioides species complex</taxon>
    </lineage>
</organism>
<keyword evidence="3" id="KW-1185">Reference proteome</keyword>
<protein>
    <submittedName>
        <fullName evidence="2">Uncharacterized protein</fullName>
    </submittedName>
</protein>
<dbReference type="Proteomes" id="UP001243330">
    <property type="component" value="Unassembled WGS sequence"/>
</dbReference>
<accession>A0AAD8ZZ63</accession>
<proteinExistence type="predicted"/>
<feature type="region of interest" description="Disordered" evidence="1">
    <location>
        <begin position="99"/>
        <end position="123"/>
    </location>
</feature>
<dbReference type="AlphaFoldDB" id="A0AAD8ZZ63"/>